<organism evidence="4">
    <name type="scientific">viral metagenome</name>
    <dbReference type="NCBI Taxonomy" id="1070528"/>
    <lineage>
        <taxon>unclassified sequences</taxon>
        <taxon>metagenomes</taxon>
        <taxon>organismal metagenomes</taxon>
    </lineage>
</organism>
<keyword evidence="2" id="KW-0812">Transmembrane</keyword>
<dbReference type="SMART" id="SM00382">
    <property type="entry name" value="AAA"/>
    <property type="match status" value="1"/>
</dbReference>
<keyword evidence="2" id="KW-0472">Membrane</keyword>
<feature type="domain" description="AAA+ ATPase" evidence="3">
    <location>
        <begin position="286"/>
        <end position="468"/>
    </location>
</feature>
<dbReference type="SUPFAM" id="SSF52540">
    <property type="entry name" value="P-loop containing nucleoside triphosphate hydrolases"/>
    <property type="match status" value="1"/>
</dbReference>
<accession>A0A6C0FAY9</accession>
<evidence type="ECO:0000313" key="4">
    <source>
        <dbReference type="EMBL" id="QHT38848.1"/>
    </source>
</evidence>
<dbReference type="AlphaFoldDB" id="A0A6C0FAY9"/>
<dbReference type="InterPro" id="IPR003960">
    <property type="entry name" value="ATPase_AAA_CS"/>
</dbReference>
<dbReference type="PANTHER" id="PTHR23070">
    <property type="entry name" value="BCS1 AAA-TYPE ATPASE"/>
    <property type="match status" value="1"/>
</dbReference>
<name>A0A6C0FAY9_9ZZZZ</name>
<dbReference type="GO" id="GO:0005524">
    <property type="term" value="F:ATP binding"/>
    <property type="evidence" value="ECO:0007669"/>
    <property type="project" value="InterPro"/>
</dbReference>
<proteinExistence type="inferred from homology"/>
<comment type="similarity">
    <text evidence="1">Belongs to the AAA ATPase family. BCS1 subfamily.</text>
</comment>
<evidence type="ECO:0000256" key="2">
    <source>
        <dbReference type="SAM" id="Phobius"/>
    </source>
</evidence>
<evidence type="ECO:0000256" key="1">
    <source>
        <dbReference type="ARBA" id="ARBA00007448"/>
    </source>
</evidence>
<dbReference type="Gene3D" id="3.40.50.300">
    <property type="entry name" value="P-loop containing nucleotide triphosphate hydrolases"/>
    <property type="match status" value="1"/>
</dbReference>
<dbReference type="Pfam" id="PF00004">
    <property type="entry name" value="AAA"/>
    <property type="match status" value="2"/>
</dbReference>
<protein>
    <recommendedName>
        <fullName evidence="3">AAA+ ATPase domain-containing protein</fullName>
    </recommendedName>
</protein>
<feature type="transmembrane region" description="Helical" evidence="2">
    <location>
        <begin position="35"/>
        <end position="57"/>
    </location>
</feature>
<sequence>MIRELTSEIITMVKFATIQPLVSFVFNHESVKDNVVILIVLLMGFYFITQIDVNWLYHNVFLRVYYNKIFSYFYSQVVISGERILRHGIYSSSSNIVTSTSFQAMWEYLQEKRNNSVFSLKEWKKYNQYNDDIDGPNTSTDLMPEHCNFVIDQNWSVYLEKGIHMFINVKNDKRNYSSFNGSQNEVDVEIIELKCYSYVKNVYEIKDFIDTITDKYIEKQKEKRKNKIYDYYLETIKEDTVNWNESVFESSKTMNNIFFDEKDAVMKHVDYFLENKDDYDRDGIPYTLGLCLHGLPGTGKTSFIKALANKTKRHIVTIPLNKVKRESDFYNTFMGPYKTQNGDKSYGFHEKILVLEDIDCMGDIVMEREGGNNKDTSIPSESDNISLTQLNSVVKRIVKEQSSITNKVEVAASGTNPLTLSFILNVIDGVREHSGRIIVITSNRYNKLDKALIRPGRVDITLEMKIASVSLIKDMFFFYYKQEIPKKYVKHLRSGVVSPCQLVNMRRCHRDKNEFLSELMKQFK</sequence>
<dbReference type="InterPro" id="IPR003593">
    <property type="entry name" value="AAA+_ATPase"/>
</dbReference>
<dbReference type="InterPro" id="IPR050747">
    <property type="entry name" value="Mitochondrial_chaperone_BCS1"/>
</dbReference>
<reference evidence="4" key="1">
    <citation type="journal article" date="2020" name="Nature">
        <title>Giant virus diversity and host interactions through global metagenomics.</title>
        <authorList>
            <person name="Schulz F."/>
            <person name="Roux S."/>
            <person name="Paez-Espino D."/>
            <person name="Jungbluth S."/>
            <person name="Walsh D.A."/>
            <person name="Denef V.J."/>
            <person name="McMahon K.D."/>
            <person name="Konstantinidis K.T."/>
            <person name="Eloe-Fadrosh E.A."/>
            <person name="Kyrpides N.C."/>
            <person name="Woyke T."/>
        </authorList>
    </citation>
    <scope>NUCLEOTIDE SEQUENCE</scope>
    <source>
        <strain evidence="4">GVMAG-S-ERX556106-38</strain>
    </source>
</reference>
<dbReference type="PROSITE" id="PS00674">
    <property type="entry name" value="AAA"/>
    <property type="match status" value="1"/>
</dbReference>
<dbReference type="EMBL" id="MN738835">
    <property type="protein sequence ID" value="QHT38848.1"/>
    <property type="molecule type" value="Genomic_DNA"/>
</dbReference>
<dbReference type="InterPro" id="IPR003959">
    <property type="entry name" value="ATPase_AAA_core"/>
</dbReference>
<keyword evidence="2" id="KW-1133">Transmembrane helix</keyword>
<dbReference type="GO" id="GO:0016887">
    <property type="term" value="F:ATP hydrolysis activity"/>
    <property type="evidence" value="ECO:0007669"/>
    <property type="project" value="InterPro"/>
</dbReference>
<evidence type="ECO:0000259" key="3">
    <source>
        <dbReference type="SMART" id="SM00382"/>
    </source>
</evidence>
<dbReference type="InterPro" id="IPR027417">
    <property type="entry name" value="P-loop_NTPase"/>
</dbReference>